<dbReference type="GO" id="GO:0004540">
    <property type="term" value="F:RNA nuclease activity"/>
    <property type="evidence" value="ECO:0007669"/>
    <property type="project" value="InterPro"/>
</dbReference>
<sequence>MANIDIARLRQFLGIIGDSVRKLRELGALPQPDFLRDFRNTESAKYLLVKAIEAAIDICNHIVATQRARAPADYADCFAVLQELGVISADLAARLKQMARFRNLVVHLYWQVDDAKVYEIIRRDLGDLEEFQRVIAAFIAGPLP</sequence>
<dbReference type="InterPro" id="IPR037038">
    <property type="entry name" value="HepT-like_sf"/>
</dbReference>
<keyword evidence="1" id="KW-1277">Toxin-antitoxin system</keyword>
<reference evidence="5" key="1">
    <citation type="journal article" date="2005" name="Environ. Microbiol.">
        <title>Genetic and functional properties of uncultivated thermophilic crenarchaeotes from a subsurface gold mine as revealed by analysis of genome fragments.</title>
        <authorList>
            <person name="Nunoura T."/>
            <person name="Hirayama H."/>
            <person name="Takami H."/>
            <person name="Oida H."/>
            <person name="Nishi S."/>
            <person name="Shimamura S."/>
            <person name="Suzuki Y."/>
            <person name="Inagaki F."/>
            <person name="Takai K."/>
            <person name="Nealson K.H."/>
            <person name="Horikoshi K."/>
        </authorList>
    </citation>
    <scope>NUCLEOTIDE SEQUENCE</scope>
</reference>
<organism evidence="5">
    <name type="scientific">Acetithermum autotrophicum</name>
    <dbReference type="NCBI Taxonomy" id="1446466"/>
    <lineage>
        <taxon>Bacteria</taxon>
        <taxon>Candidatus Bipolaricaulota</taxon>
        <taxon>Candidatus Acetithermum</taxon>
    </lineage>
</organism>
<accession>H5SQI2</accession>
<dbReference type="PANTHER" id="PTHR33397:SF5">
    <property type="entry name" value="RNASE YUTE-RELATED"/>
    <property type="match status" value="1"/>
</dbReference>
<dbReference type="InterPro" id="IPR052379">
    <property type="entry name" value="Type_VII_TA_RNase"/>
</dbReference>
<dbReference type="GO" id="GO:0016787">
    <property type="term" value="F:hydrolase activity"/>
    <property type="evidence" value="ECO:0007669"/>
    <property type="project" value="UniProtKB-KW"/>
</dbReference>
<protein>
    <submittedName>
        <fullName evidence="5">Hypothetical conserved protein</fullName>
    </submittedName>
</protein>
<proteinExistence type="inferred from homology"/>
<dbReference type="EMBL" id="AP011800">
    <property type="protein sequence ID" value="BAL58418.1"/>
    <property type="molecule type" value="Genomic_DNA"/>
</dbReference>
<reference evidence="5" key="2">
    <citation type="journal article" date="2012" name="PLoS ONE">
        <title>A Deeply Branching Thermophilic Bacterium with an Ancient Acetyl-CoA Pathway Dominates a Subsurface Ecosystem.</title>
        <authorList>
            <person name="Takami H."/>
            <person name="Noguchi H."/>
            <person name="Takaki Y."/>
            <person name="Uchiyama I."/>
            <person name="Toyoda A."/>
            <person name="Nishi S."/>
            <person name="Chee G.-J."/>
            <person name="Arai W."/>
            <person name="Nunoura T."/>
            <person name="Itoh T."/>
            <person name="Hattori M."/>
            <person name="Takai K."/>
        </authorList>
    </citation>
    <scope>NUCLEOTIDE SEQUENCE</scope>
</reference>
<dbReference type="Pfam" id="PF01934">
    <property type="entry name" value="HepT-like"/>
    <property type="match status" value="1"/>
</dbReference>
<dbReference type="SUPFAM" id="SSF81593">
    <property type="entry name" value="Nucleotidyltransferase substrate binding subunit/domain"/>
    <property type="match status" value="1"/>
</dbReference>
<evidence type="ECO:0000313" key="5">
    <source>
        <dbReference type="EMBL" id="BAL58418.1"/>
    </source>
</evidence>
<keyword evidence="3" id="KW-0378">Hydrolase</keyword>
<dbReference type="InterPro" id="IPR008201">
    <property type="entry name" value="HepT-like"/>
</dbReference>
<dbReference type="GO" id="GO:0110001">
    <property type="term" value="C:toxin-antitoxin complex"/>
    <property type="evidence" value="ECO:0007669"/>
    <property type="project" value="InterPro"/>
</dbReference>
<evidence type="ECO:0000256" key="4">
    <source>
        <dbReference type="ARBA" id="ARBA00024207"/>
    </source>
</evidence>
<dbReference type="NCBIfam" id="NF047751">
    <property type="entry name" value="HepT_toxin"/>
    <property type="match status" value="1"/>
</dbReference>
<keyword evidence="2" id="KW-0540">Nuclease</keyword>
<gene>
    <name evidence="5" type="ORF">HGMM_OP1C113</name>
</gene>
<evidence type="ECO:0000256" key="1">
    <source>
        <dbReference type="ARBA" id="ARBA00022649"/>
    </source>
</evidence>
<dbReference type="AlphaFoldDB" id="H5SQI2"/>
<comment type="similarity">
    <text evidence="4">Belongs to the HepT RNase toxin family.</text>
</comment>
<dbReference type="PANTHER" id="PTHR33397">
    <property type="entry name" value="UPF0331 PROTEIN YUTE"/>
    <property type="match status" value="1"/>
</dbReference>
<evidence type="ECO:0000256" key="3">
    <source>
        <dbReference type="ARBA" id="ARBA00022801"/>
    </source>
</evidence>
<name>H5SQI2_ACEAU</name>
<dbReference type="Gene3D" id="1.20.120.580">
    <property type="entry name" value="bsu32300-like"/>
    <property type="match status" value="1"/>
</dbReference>
<evidence type="ECO:0000256" key="2">
    <source>
        <dbReference type="ARBA" id="ARBA00022722"/>
    </source>
</evidence>